<proteinExistence type="predicted"/>
<protein>
    <submittedName>
        <fullName evidence="1">Uncharacterized protein</fullName>
    </submittedName>
</protein>
<sequence length="105" mass="11982">MKPYLLNKLKEIECELSDYRPQIYASIKKVAKNGLSREIAFYIVLDGEIENISEVIADELNLPVVTTLGSDTIKISGCGEDMVWNTLYHYYKQKFGRSAPAYRSL</sequence>
<name>A0A2M8S0X0_9PAST</name>
<dbReference type="RefSeq" id="WP_100289358.1">
    <property type="nucleotide sequence ID" value="NZ_PHHA01000021.1"/>
</dbReference>
<dbReference type="OrthoDB" id="9906847at2"/>
<keyword evidence="2" id="KW-1185">Reference proteome</keyword>
<accession>A0A2M8S0X0</accession>
<dbReference type="AlphaFoldDB" id="A0A2M8S0X0"/>
<evidence type="ECO:0000313" key="1">
    <source>
        <dbReference type="EMBL" id="PJG84787.1"/>
    </source>
</evidence>
<gene>
    <name evidence="1" type="ORF">CVP05_09625</name>
</gene>
<evidence type="ECO:0000313" key="2">
    <source>
        <dbReference type="Proteomes" id="UP000229329"/>
    </source>
</evidence>
<reference evidence="1 2" key="1">
    <citation type="submission" date="2017-11" db="EMBL/GenBank/DDBJ databases">
        <title>Reclassification of Bisgaard taxon 7 as Conservatibacter flavescens gen. nov., sp. nov.</title>
        <authorList>
            <person name="Christensen H."/>
        </authorList>
    </citation>
    <scope>NUCLEOTIDE SEQUENCE [LARGE SCALE GENOMIC DNA]</scope>
    <source>
        <strain evidence="1 2">7_4</strain>
    </source>
</reference>
<comment type="caution">
    <text evidence="1">The sequence shown here is derived from an EMBL/GenBank/DDBJ whole genome shotgun (WGS) entry which is preliminary data.</text>
</comment>
<organism evidence="1 2">
    <name type="scientific">Conservatibacter flavescens</name>
    <dbReference type="NCBI Taxonomy" id="28161"/>
    <lineage>
        <taxon>Bacteria</taxon>
        <taxon>Pseudomonadati</taxon>
        <taxon>Pseudomonadota</taxon>
        <taxon>Gammaproteobacteria</taxon>
        <taxon>Pasteurellales</taxon>
        <taxon>Pasteurellaceae</taxon>
        <taxon>Conservatibacter</taxon>
    </lineage>
</organism>
<dbReference type="EMBL" id="PHHA01000021">
    <property type="protein sequence ID" value="PJG84787.1"/>
    <property type="molecule type" value="Genomic_DNA"/>
</dbReference>
<dbReference type="Proteomes" id="UP000229329">
    <property type="component" value="Unassembled WGS sequence"/>
</dbReference>